<evidence type="ECO:0000313" key="3">
    <source>
        <dbReference type="Proteomes" id="UP000614200"/>
    </source>
</evidence>
<name>A0ABR9ZVS6_9FIRM</name>
<evidence type="ECO:0000313" key="2">
    <source>
        <dbReference type="EMBL" id="MBF4694446.1"/>
    </source>
</evidence>
<feature type="domain" description="PucR C-terminal helix-turn-helix" evidence="1">
    <location>
        <begin position="315"/>
        <end position="370"/>
    </location>
</feature>
<accession>A0ABR9ZVS6</accession>
<dbReference type="Pfam" id="PF13556">
    <property type="entry name" value="HTH_30"/>
    <property type="match status" value="1"/>
</dbReference>
<reference evidence="2 3" key="1">
    <citation type="submission" date="2020-11" db="EMBL/GenBank/DDBJ databases">
        <title>Fusibacter basophilias sp. nov.</title>
        <authorList>
            <person name="Qiu D."/>
        </authorList>
    </citation>
    <scope>NUCLEOTIDE SEQUENCE [LARGE SCALE GENOMIC DNA]</scope>
    <source>
        <strain evidence="2 3">Q10-2</strain>
    </source>
</reference>
<organism evidence="2 3">
    <name type="scientific">Fusibacter ferrireducens</name>
    <dbReference type="NCBI Taxonomy" id="2785058"/>
    <lineage>
        <taxon>Bacteria</taxon>
        <taxon>Bacillati</taxon>
        <taxon>Bacillota</taxon>
        <taxon>Clostridia</taxon>
        <taxon>Eubacteriales</taxon>
        <taxon>Eubacteriales Family XII. Incertae Sedis</taxon>
        <taxon>Fusibacter</taxon>
    </lineage>
</organism>
<dbReference type="EMBL" id="JADKNH010000009">
    <property type="protein sequence ID" value="MBF4694446.1"/>
    <property type="molecule type" value="Genomic_DNA"/>
</dbReference>
<comment type="caution">
    <text evidence="2">The sequence shown here is derived from an EMBL/GenBank/DDBJ whole genome shotgun (WGS) entry which is preliminary data.</text>
</comment>
<dbReference type="InterPro" id="IPR042070">
    <property type="entry name" value="PucR_C-HTH_sf"/>
</dbReference>
<proteinExistence type="predicted"/>
<protein>
    <submittedName>
        <fullName evidence="2">Helix-turn-helix domain-containing protein</fullName>
    </submittedName>
</protein>
<sequence length="385" mass="45352">MKSDELILTLSPFIKGTLLRTSNIKIENGISLLLPNAYIRQDGVYICKMQTFQSILNSKNSLQNVTFFVVDCVHELPKLDDAQDTCSYIFLTCSLDELSTVFSKIFEQKKRLIDHGNYEKMKILWQQLIQTPRHKDELRTIINEFYYSFRRFVACIVLIMKQDHPKLSENDLYLLFEELNDLFPETNIFPFKNQIVILYSQDNRPDSDLAFSYDKFSLILEKYHMDAGISNACRYPLLYPTLYHTSLSSLYLGRKLSSYHISDNIYNFENYSTFYIIDLSVKEFIRIHGHSDIIYLVSPDIIQLHRYDLDHNTDLLTTLFQYLLNGCNITVTSKILYMHRNTVFNKLKKIKNIISDPLDDGQIQFKLLMSCFVVTYYKEYLEQNL</sequence>
<dbReference type="PANTHER" id="PTHR33744:SF1">
    <property type="entry name" value="DNA-BINDING TRANSCRIPTIONAL ACTIVATOR ADER"/>
    <property type="match status" value="1"/>
</dbReference>
<dbReference type="PANTHER" id="PTHR33744">
    <property type="entry name" value="CARBOHYDRATE DIACID REGULATOR"/>
    <property type="match status" value="1"/>
</dbReference>
<dbReference type="RefSeq" id="WP_194702684.1">
    <property type="nucleotide sequence ID" value="NZ_JADKNH010000009.1"/>
</dbReference>
<dbReference type="InterPro" id="IPR051448">
    <property type="entry name" value="CdaR-like_regulators"/>
</dbReference>
<dbReference type="Gene3D" id="1.10.10.2840">
    <property type="entry name" value="PucR C-terminal helix-turn-helix domain"/>
    <property type="match status" value="1"/>
</dbReference>
<dbReference type="InterPro" id="IPR025736">
    <property type="entry name" value="PucR_C-HTH_dom"/>
</dbReference>
<dbReference type="Proteomes" id="UP000614200">
    <property type="component" value="Unassembled WGS sequence"/>
</dbReference>
<keyword evidence="3" id="KW-1185">Reference proteome</keyword>
<gene>
    <name evidence="2" type="ORF">ISU02_15150</name>
</gene>
<evidence type="ECO:0000259" key="1">
    <source>
        <dbReference type="Pfam" id="PF13556"/>
    </source>
</evidence>